<dbReference type="PANTHER" id="PTHR43710">
    <property type="entry name" value="2-HYDROXYACYL-COA LYASE"/>
    <property type="match status" value="1"/>
</dbReference>
<comment type="cofactor">
    <cofactor evidence="1">
        <name>thiamine diphosphate</name>
        <dbReference type="ChEBI" id="CHEBI:58937"/>
    </cofactor>
</comment>
<comment type="catalytic activity">
    <reaction evidence="10">
        <text>2-hydroxyoctadecanoyl-CoA = heptadecanal + formyl-CoA</text>
        <dbReference type="Rhea" id="RHEA:55196"/>
        <dbReference type="ChEBI" id="CHEBI:57376"/>
        <dbReference type="ChEBI" id="CHEBI:74116"/>
        <dbReference type="ChEBI" id="CHEBI:138631"/>
    </reaction>
    <physiologicalReaction direction="left-to-right" evidence="10">
        <dbReference type="Rhea" id="RHEA:55197"/>
    </physiologicalReaction>
</comment>
<comment type="catalytic activity">
    <reaction evidence="8">
        <text>an (R)-2-hydroxy-long-chain-fatty acyl-CoA = a long-chain fatty aldehyde + formyl-CoA</text>
        <dbReference type="Rhea" id="RHEA:67444"/>
        <dbReference type="ChEBI" id="CHEBI:17176"/>
        <dbReference type="ChEBI" id="CHEBI:57376"/>
        <dbReference type="ChEBI" id="CHEBI:170012"/>
        <dbReference type="EC" id="4.1.2.63"/>
    </reaction>
    <physiologicalReaction direction="left-to-right" evidence="8">
        <dbReference type="Rhea" id="RHEA:67445"/>
    </physiologicalReaction>
</comment>
<dbReference type="GO" id="GO:0000287">
    <property type="term" value="F:magnesium ion binding"/>
    <property type="evidence" value="ECO:0007669"/>
    <property type="project" value="InterPro"/>
</dbReference>
<dbReference type="InterPro" id="IPR012000">
    <property type="entry name" value="Thiamin_PyroP_enz_cen_dom"/>
</dbReference>
<keyword evidence="5 11" id="KW-0786">Thiamine pyrophosphate</keyword>
<evidence type="ECO:0000256" key="8">
    <source>
        <dbReference type="ARBA" id="ARBA00044454"/>
    </source>
</evidence>
<name>A0AAD9KD28_9ANNE</name>
<dbReference type="Gene3D" id="3.40.50.970">
    <property type="match status" value="3"/>
</dbReference>
<proteinExistence type="inferred from homology"/>
<dbReference type="GO" id="GO:0030976">
    <property type="term" value="F:thiamine pyrophosphate binding"/>
    <property type="evidence" value="ECO:0007669"/>
    <property type="project" value="InterPro"/>
</dbReference>
<dbReference type="PANTHER" id="PTHR43710:SF2">
    <property type="entry name" value="2-HYDROXYACYL-COA LYASE 1"/>
    <property type="match status" value="1"/>
</dbReference>
<keyword evidence="4" id="KW-0460">Magnesium</keyword>
<feature type="domain" description="Thiamine pyrophosphate enzyme TPP-binding" evidence="13">
    <location>
        <begin position="344"/>
        <end position="501"/>
    </location>
</feature>
<dbReference type="InterPro" id="IPR029035">
    <property type="entry name" value="DHS-like_NAD/FAD-binding_dom"/>
</dbReference>
<evidence type="ECO:0000256" key="1">
    <source>
        <dbReference type="ARBA" id="ARBA00001964"/>
    </source>
</evidence>
<dbReference type="Pfam" id="PF02776">
    <property type="entry name" value="TPP_enzyme_N"/>
    <property type="match status" value="1"/>
</dbReference>
<dbReference type="CDD" id="cd07035">
    <property type="entry name" value="TPP_PYR_POX_like"/>
    <property type="match status" value="1"/>
</dbReference>
<evidence type="ECO:0000256" key="2">
    <source>
        <dbReference type="ARBA" id="ARBA00007812"/>
    </source>
</evidence>
<dbReference type="AlphaFoldDB" id="A0AAD9KD28"/>
<evidence type="ECO:0000256" key="11">
    <source>
        <dbReference type="RuleBase" id="RU362132"/>
    </source>
</evidence>
<comment type="similarity">
    <text evidence="2 11">Belongs to the TPP enzyme family.</text>
</comment>
<comment type="caution">
    <text evidence="15">The sequence shown here is derived from an EMBL/GenBank/DDBJ whole genome shotgun (WGS) entry which is preliminary data.</text>
</comment>
<dbReference type="CDD" id="cd02004">
    <property type="entry name" value="TPP_BZL_OCoD_HPCL"/>
    <property type="match status" value="1"/>
</dbReference>
<keyword evidence="3" id="KW-0479">Metal-binding</keyword>
<dbReference type="InterPro" id="IPR045025">
    <property type="entry name" value="HACL1-like"/>
</dbReference>
<comment type="catalytic activity">
    <reaction evidence="7">
        <text>a 2-hydroxy-3-methyl fatty acyl-CoA = a 2-methyl-branched fatty aldehyde + formyl-CoA</text>
        <dbReference type="Rhea" id="RHEA:25375"/>
        <dbReference type="ChEBI" id="CHEBI:49188"/>
        <dbReference type="ChEBI" id="CHEBI:57376"/>
        <dbReference type="ChEBI" id="CHEBI:58783"/>
        <dbReference type="EC" id="4.1.2.63"/>
    </reaction>
    <physiologicalReaction direction="left-to-right" evidence="7">
        <dbReference type="Rhea" id="RHEA:25376"/>
    </physiologicalReaction>
</comment>
<evidence type="ECO:0000256" key="7">
    <source>
        <dbReference type="ARBA" id="ARBA00044451"/>
    </source>
</evidence>
<organism evidence="15 16">
    <name type="scientific">Paralvinella palmiformis</name>
    <dbReference type="NCBI Taxonomy" id="53620"/>
    <lineage>
        <taxon>Eukaryota</taxon>
        <taxon>Metazoa</taxon>
        <taxon>Spiralia</taxon>
        <taxon>Lophotrochozoa</taxon>
        <taxon>Annelida</taxon>
        <taxon>Polychaeta</taxon>
        <taxon>Sedentaria</taxon>
        <taxon>Canalipalpata</taxon>
        <taxon>Terebellida</taxon>
        <taxon>Terebelliformia</taxon>
        <taxon>Alvinellidae</taxon>
        <taxon>Paralvinella</taxon>
    </lineage>
</organism>
<dbReference type="Proteomes" id="UP001208570">
    <property type="component" value="Unassembled WGS sequence"/>
</dbReference>
<reference evidence="15" key="1">
    <citation type="journal article" date="2023" name="Mol. Biol. Evol.">
        <title>Third-Generation Sequencing Reveals the Adaptive Role of the Epigenome in Three Deep-Sea Polychaetes.</title>
        <authorList>
            <person name="Perez M."/>
            <person name="Aroh O."/>
            <person name="Sun Y."/>
            <person name="Lan Y."/>
            <person name="Juniper S.K."/>
            <person name="Young C.R."/>
            <person name="Angers B."/>
            <person name="Qian P.Y."/>
        </authorList>
    </citation>
    <scope>NUCLEOTIDE SEQUENCE</scope>
    <source>
        <strain evidence="15">P08H-3</strain>
    </source>
</reference>
<dbReference type="FunFam" id="3.40.50.1220:FF:000006">
    <property type="entry name" value="2-hydroxyacyl-CoA lyase 1"/>
    <property type="match status" value="1"/>
</dbReference>
<dbReference type="InterPro" id="IPR029061">
    <property type="entry name" value="THDP-binding"/>
</dbReference>
<evidence type="ECO:0000256" key="10">
    <source>
        <dbReference type="ARBA" id="ARBA00048738"/>
    </source>
</evidence>
<evidence type="ECO:0000259" key="12">
    <source>
        <dbReference type="Pfam" id="PF00205"/>
    </source>
</evidence>
<dbReference type="SUPFAM" id="SSF52518">
    <property type="entry name" value="Thiamin diphosphate-binding fold (THDP-binding)"/>
    <property type="match status" value="2"/>
</dbReference>
<evidence type="ECO:0000313" key="15">
    <source>
        <dbReference type="EMBL" id="KAK2168480.1"/>
    </source>
</evidence>
<evidence type="ECO:0000256" key="6">
    <source>
        <dbReference type="ARBA" id="ARBA00023239"/>
    </source>
</evidence>
<dbReference type="Gene3D" id="3.40.50.1220">
    <property type="entry name" value="TPP-binding domain"/>
    <property type="match status" value="1"/>
</dbReference>
<dbReference type="SUPFAM" id="SSF52467">
    <property type="entry name" value="DHS-like NAD/FAD-binding domain"/>
    <property type="match status" value="1"/>
</dbReference>
<protein>
    <recommendedName>
        <fullName evidence="9">2-hydroxyacyl-CoA lyase</fullName>
        <ecNumber evidence="9">4.1.2.63</ecNumber>
    </recommendedName>
</protein>
<dbReference type="InterPro" id="IPR012001">
    <property type="entry name" value="Thiamin_PyroP_enz_TPP-bd_dom"/>
</dbReference>
<sequence length="521" mass="57471">MSVDGNTVLAEALKNQGVEYVFGIVGWPIVEVAMSIQSVGIKYVGMRNEQAAVYAAQIIGYLTKRPLIVISGAGESEQESMGTFQEYHQVDSASLHCKYAARPSSVERIPFYVEKAVRTSIFGRPGACYLDIPGDMLARQVPIKNVQLVDTCPLPPRTLSDNNDIRKALDLIANAQRPLVIIGKGAAYSQAEYAIHEFVIGHKLPFLSTPMGKGLLPDDHPLCVSSARTRALQHADVILLLGARLNWILHFGQSPRFSRDVKFIQIDIHAEELNNGVPAAVALHGDVNCVIKQMNQEVKSKPGTFEFNPNSAWWRMLHEKIEENMKSTQIENLLPRDVILVSEGSNTMDISRTMFNNSLPRHRLDAGTFGTMGVGAGFAVAAAIWCRDHHPNKRVVCLQGDSAFGFGGMEVETACRYRLPIIFIIINNSGILYGLHKESYDETADGDLTTGILPTALTPNAHYEKIIEAFGGNGYHVETREELKASLGWCLKSNKTSLINVIIDPASAKKKQEFQWLTSKI</sequence>
<accession>A0AAD9KD28</accession>
<evidence type="ECO:0000259" key="13">
    <source>
        <dbReference type="Pfam" id="PF02775"/>
    </source>
</evidence>
<dbReference type="GO" id="GO:0005777">
    <property type="term" value="C:peroxisome"/>
    <property type="evidence" value="ECO:0007669"/>
    <property type="project" value="TreeGrafter"/>
</dbReference>
<gene>
    <name evidence="15" type="ORF">LSH36_16g00003</name>
</gene>
<evidence type="ECO:0000256" key="4">
    <source>
        <dbReference type="ARBA" id="ARBA00022842"/>
    </source>
</evidence>
<feature type="domain" description="Thiamine pyrophosphate enzyme central" evidence="12">
    <location>
        <begin position="165"/>
        <end position="293"/>
    </location>
</feature>
<dbReference type="EMBL" id="JAODUP010000016">
    <property type="protein sequence ID" value="KAK2168480.1"/>
    <property type="molecule type" value="Genomic_DNA"/>
</dbReference>
<dbReference type="GO" id="GO:0106359">
    <property type="term" value="F:2-hydroxyacyl-CoA lyase activity"/>
    <property type="evidence" value="ECO:0007669"/>
    <property type="project" value="UniProtKB-EC"/>
</dbReference>
<dbReference type="EC" id="4.1.2.63" evidence="9"/>
<evidence type="ECO:0000256" key="9">
    <source>
        <dbReference type="ARBA" id="ARBA00044518"/>
    </source>
</evidence>
<dbReference type="GO" id="GO:0001561">
    <property type="term" value="P:fatty acid alpha-oxidation"/>
    <property type="evidence" value="ECO:0007669"/>
    <property type="project" value="TreeGrafter"/>
</dbReference>
<dbReference type="Pfam" id="PF02775">
    <property type="entry name" value="TPP_enzyme_C"/>
    <property type="match status" value="1"/>
</dbReference>
<evidence type="ECO:0000259" key="14">
    <source>
        <dbReference type="Pfam" id="PF02776"/>
    </source>
</evidence>
<dbReference type="InterPro" id="IPR011766">
    <property type="entry name" value="TPP_enzyme_TPP-bd"/>
</dbReference>
<evidence type="ECO:0000256" key="5">
    <source>
        <dbReference type="ARBA" id="ARBA00023052"/>
    </source>
</evidence>
<feature type="domain" description="Thiamine pyrophosphate enzyme N-terminal TPP-binding" evidence="14">
    <location>
        <begin position="5"/>
        <end position="73"/>
    </location>
</feature>
<dbReference type="Pfam" id="PF00205">
    <property type="entry name" value="TPP_enzyme_M"/>
    <property type="match status" value="1"/>
</dbReference>
<evidence type="ECO:0000256" key="3">
    <source>
        <dbReference type="ARBA" id="ARBA00022723"/>
    </source>
</evidence>
<keyword evidence="16" id="KW-1185">Reference proteome</keyword>
<keyword evidence="6" id="KW-0456">Lyase</keyword>
<evidence type="ECO:0000313" key="16">
    <source>
        <dbReference type="Proteomes" id="UP001208570"/>
    </source>
</evidence>